<dbReference type="EMBL" id="BBRZ01000066">
    <property type="protein sequence ID" value="GAM57864.1"/>
    <property type="molecule type" value="Genomic_DNA"/>
</dbReference>
<dbReference type="Pfam" id="PF01734">
    <property type="entry name" value="Patatin"/>
    <property type="match status" value="1"/>
</dbReference>
<keyword evidence="2 4" id="KW-0442">Lipid degradation</keyword>
<evidence type="ECO:0000313" key="6">
    <source>
        <dbReference type="EMBL" id="GAM57864.1"/>
    </source>
</evidence>
<dbReference type="Pfam" id="PF19890">
    <property type="entry name" value="DUF6363"/>
    <property type="match status" value="1"/>
</dbReference>
<dbReference type="SUPFAM" id="SSF52151">
    <property type="entry name" value="FabD/lysophospholipase-like"/>
    <property type="match status" value="1"/>
</dbReference>
<feature type="short sequence motif" description="GXSXG" evidence="4">
    <location>
        <begin position="61"/>
        <end position="65"/>
    </location>
</feature>
<dbReference type="InterPro" id="IPR016035">
    <property type="entry name" value="Acyl_Trfase/lysoPLipase"/>
</dbReference>
<reference evidence="6 7" key="2">
    <citation type="submission" date="2015-01" db="EMBL/GenBank/DDBJ databases">
        <authorList>
            <consortium name="NBRP consortium"/>
            <person name="Sawabe T."/>
            <person name="Meirelles P."/>
            <person name="Feng G."/>
            <person name="Sayaka M."/>
            <person name="Hattori M."/>
            <person name="Ohkuma M."/>
        </authorList>
    </citation>
    <scope>NUCLEOTIDE SEQUENCE [LARGE SCALE GENOMIC DNA]</scope>
    <source>
        <strain evidence="7">JCM 19231</strain>
    </source>
</reference>
<dbReference type="GO" id="GO:0016042">
    <property type="term" value="P:lipid catabolic process"/>
    <property type="evidence" value="ECO:0007669"/>
    <property type="project" value="UniProtKB-UniRule"/>
</dbReference>
<feature type="short sequence motif" description="GXGXXG" evidence="4">
    <location>
        <begin position="33"/>
        <end position="38"/>
    </location>
</feature>
<evidence type="ECO:0000256" key="1">
    <source>
        <dbReference type="ARBA" id="ARBA00022801"/>
    </source>
</evidence>
<accession>A0A0B8P4G5</accession>
<dbReference type="AlphaFoldDB" id="A0A0B8P4G5"/>
<name>A0A0B8P4G5_9VIBR</name>
<evidence type="ECO:0000259" key="5">
    <source>
        <dbReference type="PROSITE" id="PS51635"/>
    </source>
</evidence>
<dbReference type="PANTHER" id="PTHR14226">
    <property type="entry name" value="NEUROPATHY TARGET ESTERASE/SWISS CHEESE D.MELANOGASTER"/>
    <property type="match status" value="1"/>
</dbReference>
<feature type="domain" description="PNPLA" evidence="5">
    <location>
        <begin position="29"/>
        <end position="198"/>
    </location>
</feature>
<feature type="short sequence motif" description="DGA/G" evidence="4">
    <location>
        <begin position="185"/>
        <end position="187"/>
    </location>
</feature>
<dbReference type="InterPro" id="IPR037483">
    <property type="entry name" value="YjjU-like"/>
</dbReference>
<sequence>MNNSGLIWGNGALYQPDVFSDYLGGKTALVAQGGGQRGIFTAGVLDAFLYSNFDPFHTFFGTSAGAMNLCAYLCRQPELGKAFLLDLTTDDKFFNLFSFIRQKHYIGLDWALDKICHAPYKLDVDMGREMLYGRTAYAASTRVEEFKDAYLPMLEHNWIDVLRASCAIPNLVSRAVNINGEHYVDGGVSASVPVQEAWRRESRSIIVIRTEKPEHPLLDTPTMPVPVDEEWYKRPVEAVQGLWRDALGQGRKSFGEFLDERIEQSKLKQKSPGVDMLNGGRWLFGADNVYRVAHLLGNEFEAGLADMLMIHYQTYALTQDFIAKPPSDCYVMQIIPEQPLRCST</sequence>
<evidence type="ECO:0000313" key="7">
    <source>
        <dbReference type="Proteomes" id="UP000031671"/>
    </source>
</evidence>
<dbReference type="PANTHER" id="PTHR14226:SF25">
    <property type="entry name" value="PHOSPHOESTERASE"/>
    <property type="match status" value="1"/>
</dbReference>
<keyword evidence="7" id="KW-1185">Reference proteome</keyword>
<organism evidence="6 7">
    <name type="scientific">Vibrio ishigakensis</name>
    <dbReference type="NCBI Taxonomy" id="1481914"/>
    <lineage>
        <taxon>Bacteria</taxon>
        <taxon>Pseudomonadati</taxon>
        <taxon>Pseudomonadota</taxon>
        <taxon>Gammaproteobacteria</taxon>
        <taxon>Vibrionales</taxon>
        <taxon>Vibrionaceae</taxon>
        <taxon>Vibrio</taxon>
    </lineage>
</organism>
<proteinExistence type="predicted"/>
<keyword evidence="3 4" id="KW-0443">Lipid metabolism</keyword>
<keyword evidence="1 4" id="KW-0378">Hydrolase</keyword>
<dbReference type="InterPro" id="IPR045943">
    <property type="entry name" value="DUF6363"/>
</dbReference>
<dbReference type="InterPro" id="IPR002641">
    <property type="entry name" value="PNPLA_dom"/>
</dbReference>
<dbReference type="GO" id="GO:0016787">
    <property type="term" value="F:hydrolase activity"/>
    <property type="evidence" value="ECO:0007669"/>
    <property type="project" value="UniProtKB-UniRule"/>
</dbReference>
<reference evidence="6 7" key="1">
    <citation type="submission" date="2015-01" db="EMBL/GenBank/DDBJ databases">
        <title>Vibrio sp. C1 JCM 19231 whole genome shotgun sequence.</title>
        <authorList>
            <person name="Sawabe T."/>
            <person name="Meirelles P."/>
            <person name="Feng G."/>
            <person name="Sayaka M."/>
            <person name="Hattori M."/>
            <person name="Ohkuma M."/>
        </authorList>
    </citation>
    <scope>NUCLEOTIDE SEQUENCE [LARGE SCALE GENOMIC DNA]</scope>
    <source>
        <strain evidence="7">JCM 19231</strain>
    </source>
</reference>
<dbReference type="PROSITE" id="PS51635">
    <property type="entry name" value="PNPLA"/>
    <property type="match status" value="1"/>
</dbReference>
<gene>
    <name evidence="6" type="ORF">JCM19231_4129</name>
</gene>
<dbReference type="Gene3D" id="3.40.1090.10">
    <property type="entry name" value="Cytosolic phospholipase A2 catalytic domain"/>
    <property type="match status" value="2"/>
</dbReference>
<evidence type="ECO:0000256" key="3">
    <source>
        <dbReference type="ARBA" id="ARBA00023098"/>
    </source>
</evidence>
<dbReference type="Proteomes" id="UP000031671">
    <property type="component" value="Unassembled WGS sequence"/>
</dbReference>
<dbReference type="CDD" id="cd07208">
    <property type="entry name" value="Pat_hypo_Ecoli_yjju_like"/>
    <property type="match status" value="1"/>
</dbReference>
<comment type="caution">
    <text evidence="6">The sequence shown here is derived from an EMBL/GenBank/DDBJ whole genome shotgun (WGS) entry which is preliminary data.</text>
</comment>
<dbReference type="InterPro" id="IPR050301">
    <property type="entry name" value="NTE"/>
</dbReference>
<evidence type="ECO:0000256" key="2">
    <source>
        <dbReference type="ARBA" id="ARBA00022963"/>
    </source>
</evidence>
<protein>
    <submittedName>
        <fullName evidence="6">Esterase of the alpha-beta hydrolase superfamily</fullName>
    </submittedName>
</protein>
<feature type="active site" description="Proton acceptor" evidence="4">
    <location>
        <position position="185"/>
    </location>
</feature>
<feature type="active site" description="Nucleophile" evidence="4">
    <location>
        <position position="63"/>
    </location>
</feature>
<evidence type="ECO:0000256" key="4">
    <source>
        <dbReference type="PROSITE-ProRule" id="PRU01161"/>
    </source>
</evidence>